<dbReference type="EMBL" id="JANEYF010003614">
    <property type="protein sequence ID" value="KAJ8935197.1"/>
    <property type="molecule type" value="Genomic_DNA"/>
</dbReference>
<evidence type="ECO:0000256" key="1">
    <source>
        <dbReference type="SAM" id="MobiDB-lite"/>
    </source>
</evidence>
<evidence type="ECO:0000313" key="2">
    <source>
        <dbReference type="EMBL" id="KAJ8935197.1"/>
    </source>
</evidence>
<feature type="compositionally biased region" description="Polar residues" evidence="1">
    <location>
        <begin position="29"/>
        <end position="39"/>
    </location>
</feature>
<feature type="region of interest" description="Disordered" evidence="1">
    <location>
        <begin position="1"/>
        <end position="85"/>
    </location>
</feature>
<sequence length="85" mass="9500">MTSSQELKKKIIPISPLTTKKISREPENSESSDVSTLQPSVEEASSRFGVSLKKREPSTDSCNSFKECKEEVKEKSPQRTTLTSH</sequence>
<evidence type="ECO:0000313" key="3">
    <source>
        <dbReference type="Proteomes" id="UP001162156"/>
    </source>
</evidence>
<dbReference type="Proteomes" id="UP001162156">
    <property type="component" value="Unassembled WGS sequence"/>
</dbReference>
<comment type="caution">
    <text evidence="2">The sequence shown here is derived from an EMBL/GenBank/DDBJ whole genome shotgun (WGS) entry which is preliminary data.</text>
</comment>
<feature type="compositionally biased region" description="Basic and acidic residues" evidence="1">
    <location>
        <begin position="66"/>
        <end position="77"/>
    </location>
</feature>
<dbReference type="AlphaFoldDB" id="A0AAV8X934"/>
<gene>
    <name evidence="2" type="ORF">NQ314_012954</name>
</gene>
<organism evidence="2 3">
    <name type="scientific">Rhamnusium bicolor</name>
    <dbReference type="NCBI Taxonomy" id="1586634"/>
    <lineage>
        <taxon>Eukaryota</taxon>
        <taxon>Metazoa</taxon>
        <taxon>Ecdysozoa</taxon>
        <taxon>Arthropoda</taxon>
        <taxon>Hexapoda</taxon>
        <taxon>Insecta</taxon>
        <taxon>Pterygota</taxon>
        <taxon>Neoptera</taxon>
        <taxon>Endopterygota</taxon>
        <taxon>Coleoptera</taxon>
        <taxon>Polyphaga</taxon>
        <taxon>Cucujiformia</taxon>
        <taxon>Chrysomeloidea</taxon>
        <taxon>Cerambycidae</taxon>
        <taxon>Lepturinae</taxon>
        <taxon>Rhagiini</taxon>
        <taxon>Rhamnusium</taxon>
    </lineage>
</organism>
<name>A0AAV8X934_9CUCU</name>
<keyword evidence="3" id="KW-1185">Reference proteome</keyword>
<proteinExistence type="predicted"/>
<accession>A0AAV8X934</accession>
<protein>
    <submittedName>
        <fullName evidence="2">Uncharacterized protein</fullName>
    </submittedName>
</protein>
<reference evidence="2" key="1">
    <citation type="journal article" date="2023" name="Insect Mol. Biol.">
        <title>Genome sequencing provides insights into the evolution of gene families encoding plant cell wall-degrading enzymes in longhorned beetles.</title>
        <authorList>
            <person name="Shin N.R."/>
            <person name="Okamura Y."/>
            <person name="Kirsch R."/>
            <person name="Pauchet Y."/>
        </authorList>
    </citation>
    <scope>NUCLEOTIDE SEQUENCE</scope>
    <source>
        <strain evidence="2">RBIC_L_NR</strain>
    </source>
</reference>